<proteinExistence type="predicted"/>
<dbReference type="EMBL" id="CABIKO010000034">
    <property type="protein sequence ID" value="VVA19132.1"/>
    <property type="molecule type" value="Genomic_DNA"/>
</dbReference>
<organism evidence="2 3">
    <name type="scientific">Prunus dulcis</name>
    <name type="common">Almond</name>
    <name type="synonym">Amygdalus dulcis</name>
    <dbReference type="NCBI Taxonomy" id="3755"/>
    <lineage>
        <taxon>Eukaryota</taxon>
        <taxon>Viridiplantae</taxon>
        <taxon>Streptophyta</taxon>
        <taxon>Embryophyta</taxon>
        <taxon>Tracheophyta</taxon>
        <taxon>Spermatophyta</taxon>
        <taxon>Magnoliopsida</taxon>
        <taxon>eudicotyledons</taxon>
        <taxon>Gunneridae</taxon>
        <taxon>Pentapetalae</taxon>
        <taxon>rosids</taxon>
        <taxon>fabids</taxon>
        <taxon>Rosales</taxon>
        <taxon>Rosaceae</taxon>
        <taxon>Amygdaloideae</taxon>
        <taxon>Amygdaleae</taxon>
        <taxon>Prunus</taxon>
    </lineage>
</organism>
<reference evidence="3" key="1">
    <citation type="journal article" date="2020" name="Plant J.">
        <title>Transposons played a major role in the diversification between the closely related almond and peach genomes: results from the almond genome sequence.</title>
        <authorList>
            <person name="Alioto T."/>
            <person name="Alexiou K.G."/>
            <person name="Bardil A."/>
            <person name="Barteri F."/>
            <person name="Castanera R."/>
            <person name="Cruz F."/>
            <person name="Dhingra A."/>
            <person name="Duval H."/>
            <person name="Fernandez I Marti A."/>
            <person name="Frias L."/>
            <person name="Galan B."/>
            <person name="Garcia J.L."/>
            <person name="Howad W."/>
            <person name="Gomez-Garrido J."/>
            <person name="Gut M."/>
            <person name="Julca I."/>
            <person name="Morata J."/>
            <person name="Puigdomenech P."/>
            <person name="Ribeca P."/>
            <person name="Rubio Cabetas M.J."/>
            <person name="Vlasova A."/>
            <person name="Wirthensohn M."/>
            <person name="Garcia-Mas J."/>
            <person name="Gabaldon T."/>
            <person name="Casacuberta J.M."/>
            <person name="Arus P."/>
        </authorList>
    </citation>
    <scope>NUCLEOTIDE SEQUENCE [LARGE SCALE GENOMIC DNA]</scope>
    <source>
        <strain evidence="3">cv. Texas</strain>
    </source>
</reference>
<gene>
    <name evidence="2" type="ORF">ALMOND_2B006555</name>
</gene>
<name>A0A5E4EUI6_PRUDU</name>
<dbReference type="Proteomes" id="UP000327085">
    <property type="component" value="Chromosome 3"/>
</dbReference>
<protein>
    <submittedName>
        <fullName evidence="2">Uncharacterized protein</fullName>
    </submittedName>
</protein>
<dbReference type="Gramene" id="VVA19132">
    <property type="protein sequence ID" value="VVA19132"/>
    <property type="gene ID" value="Prudul26B006555"/>
</dbReference>
<accession>A0A5E4EUI6</accession>
<feature type="region of interest" description="Disordered" evidence="1">
    <location>
        <begin position="1"/>
        <end position="28"/>
    </location>
</feature>
<evidence type="ECO:0000313" key="2">
    <source>
        <dbReference type="EMBL" id="VVA19132.1"/>
    </source>
</evidence>
<evidence type="ECO:0000313" key="3">
    <source>
        <dbReference type="Proteomes" id="UP000327085"/>
    </source>
</evidence>
<sequence>MRPNNDLEFSSSRSFFPTHHRQEKPPRVRNGELSWSHILHCHWTSQGPVTSHNPNQMKTRHVTVERMTHTHVVRSNQIWPLIFLSSNPRPRSSIQSCLNGGGSPVSSAVRLPSIAVSASQPVSLSGGLCNVANWQSG</sequence>
<dbReference type="AlphaFoldDB" id="A0A5E4EUI6"/>
<dbReference type="InParanoid" id="A0A5E4EUI6"/>
<evidence type="ECO:0000256" key="1">
    <source>
        <dbReference type="SAM" id="MobiDB-lite"/>
    </source>
</evidence>